<dbReference type="GO" id="GO:0005829">
    <property type="term" value="C:cytosol"/>
    <property type="evidence" value="ECO:0007669"/>
    <property type="project" value="TreeGrafter"/>
</dbReference>
<feature type="region of interest" description="Disordered" evidence="1">
    <location>
        <begin position="474"/>
        <end position="728"/>
    </location>
</feature>
<evidence type="ECO:0000259" key="3">
    <source>
        <dbReference type="Pfam" id="PF25281"/>
    </source>
</evidence>
<feature type="compositionally biased region" description="Basic and acidic residues" evidence="1">
    <location>
        <begin position="1316"/>
        <end position="1325"/>
    </location>
</feature>
<dbReference type="Pfam" id="PF23415">
    <property type="entry name" value="MAPB1_N"/>
    <property type="match status" value="1"/>
</dbReference>
<feature type="compositionally biased region" description="Acidic residues" evidence="1">
    <location>
        <begin position="866"/>
        <end position="875"/>
    </location>
</feature>
<dbReference type="GO" id="GO:0000226">
    <property type="term" value="P:microtubule cytoskeleton organization"/>
    <property type="evidence" value="ECO:0007669"/>
    <property type="project" value="InterPro"/>
</dbReference>
<feature type="compositionally biased region" description="Basic and acidic residues" evidence="1">
    <location>
        <begin position="515"/>
        <end position="527"/>
    </location>
</feature>
<dbReference type="GO" id="GO:0016358">
    <property type="term" value="P:dendrite development"/>
    <property type="evidence" value="ECO:0007669"/>
    <property type="project" value="TreeGrafter"/>
</dbReference>
<dbReference type="PANTHER" id="PTHR13843">
    <property type="entry name" value="MICROTUBULE-ASSOCIATED PROTEIN"/>
    <property type="match status" value="1"/>
</dbReference>
<feature type="compositionally biased region" description="Basic and acidic residues" evidence="1">
    <location>
        <begin position="1176"/>
        <end position="1198"/>
    </location>
</feature>
<dbReference type="Pfam" id="PF25281">
    <property type="entry name" value="MBL_MAP1B"/>
    <property type="match status" value="1"/>
</dbReference>
<dbReference type="InterPro" id="IPR056617">
    <property type="entry name" value="MAP1B/S_N"/>
</dbReference>
<feature type="compositionally biased region" description="Basic and acidic residues" evidence="1">
    <location>
        <begin position="855"/>
        <end position="865"/>
    </location>
</feature>
<proteinExistence type="predicted"/>
<feature type="compositionally biased region" description="Basic and acidic residues" evidence="1">
    <location>
        <begin position="1291"/>
        <end position="1301"/>
    </location>
</feature>
<dbReference type="GO" id="GO:0043025">
    <property type="term" value="C:neuronal cell body"/>
    <property type="evidence" value="ECO:0007669"/>
    <property type="project" value="TreeGrafter"/>
</dbReference>
<feature type="compositionally biased region" description="Acidic residues" evidence="1">
    <location>
        <begin position="1281"/>
        <end position="1290"/>
    </location>
</feature>
<feature type="compositionally biased region" description="Basic and acidic residues" evidence="1">
    <location>
        <begin position="1134"/>
        <end position="1149"/>
    </location>
</feature>
<reference evidence="4" key="3">
    <citation type="submission" date="2023-05" db="EMBL/GenBank/DDBJ databases">
        <authorList>
            <person name="Smith C.H."/>
        </authorList>
    </citation>
    <scope>NUCLEOTIDE SEQUENCE</scope>
    <source>
        <strain evidence="4">CHS0354</strain>
        <tissue evidence="4">Mantle</tissue>
    </source>
</reference>
<evidence type="ECO:0008006" key="6">
    <source>
        <dbReference type="Google" id="ProtNLM"/>
    </source>
</evidence>
<evidence type="ECO:0000313" key="5">
    <source>
        <dbReference type="Proteomes" id="UP001195483"/>
    </source>
</evidence>
<feature type="compositionally biased region" description="Basic and acidic residues" evidence="1">
    <location>
        <begin position="1516"/>
        <end position="1548"/>
    </location>
</feature>
<feature type="compositionally biased region" description="Polar residues" evidence="1">
    <location>
        <begin position="1350"/>
        <end position="1366"/>
    </location>
</feature>
<feature type="compositionally biased region" description="Low complexity" evidence="1">
    <location>
        <begin position="1559"/>
        <end position="1571"/>
    </location>
</feature>
<feature type="compositionally biased region" description="Pro residues" evidence="1">
    <location>
        <begin position="491"/>
        <end position="502"/>
    </location>
</feature>
<reference evidence="4" key="1">
    <citation type="journal article" date="2021" name="Genome Biol. Evol.">
        <title>A High-Quality Reference Genome for a Parasitic Bivalve with Doubly Uniparental Inheritance (Bivalvia: Unionida).</title>
        <authorList>
            <person name="Smith C.H."/>
        </authorList>
    </citation>
    <scope>NUCLEOTIDE SEQUENCE</scope>
    <source>
        <strain evidence="4">CHS0354</strain>
    </source>
</reference>
<feature type="compositionally biased region" description="Basic and acidic residues" evidence="1">
    <location>
        <begin position="537"/>
        <end position="558"/>
    </location>
</feature>
<evidence type="ECO:0000256" key="1">
    <source>
        <dbReference type="SAM" id="MobiDB-lite"/>
    </source>
</evidence>
<dbReference type="Proteomes" id="UP001195483">
    <property type="component" value="Unassembled WGS sequence"/>
</dbReference>
<feature type="compositionally biased region" description="Basic and acidic residues" evidence="1">
    <location>
        <begin position="1113"/>
        <end position="1122"/>
    </location>
</feature>
<feature type="region of interest" description="Disordered" evidence="1">
    <location>
        <begin position="804"/>
        <end position="1428"/>
    </location>
</feature>
<feature type="compositionally biased region" description="Basic and acidic residues" evidence="1">
    <location>
        <begin position="979"/>
        <end position="1007"/>
    </location>
</feature>
<feature type="compositionally biased region" description="Polar residues" evidence="1">
    <location>
        <begin position="1646"/>
        <end position="1658"/>
    </location>
</feature>
<feature type="compositionally biased region" description="Polar residues" evidence="1">
    <location>
        <begin position="1464"/>
        <end position="1482"/>
    </location>
</feature>
<feature type="compositionally biased region" description="Basic and acidic residues" evidence="1">
    <location>
        <begin position="1023"/>
        <end position="1047"/>
    </location>
</feature>
<gene>
    <name evidence="4" type="ORF">CHS0354_026150</name>
</gene>
<dbReference type="GO" id="GO:0008017">
    <property type="term" value="F:microtubule binding"/>
    <property type="evidence" value="ECO:0007669"/>
    <property type="project" value="InterPro"/>
</dbReference>
<dbReference type="GO" id="GO:0030425">
    <property type="term" value="C:dendrite"/>
    <property type="evidence" value="ECO:0007669"/>
    <property type="project" value="TreeGrafter"/>
</dbReference>
<dbReference type="GO" id="GO:0031114">
    <property type="term" value="P:regulation of microtubule depolymerization"/>
    <property type="evidence" value="ECO:0007669"/>
    <property type="project" value="TreeGrafter"/>
</dbReference>
<evidence type="ECO:0000313" key="4">
    <source>
        <dbReference type="EMBL" id="KAK3583561.1"/>
    </source>
</evidence>
<organism evidence="4 5">
    <name type="scientific">Potamilus streckersoni</name>
    <dbReference type="NCBI Taxonomy" id="2493646"/>
    <lineage>
        <taxon>Eukaryota</taxon>
        <taxon>Metazoa</taxon>
        <taxon>Spiralia</taxon>
        <taxon>Lophotrochozoa</taxon>
        <taxon>Mollusca</taxon>
        <taxon>Bivalvia</taxon>
        <taxon>Autobranchia</taxon>
        <taxon>Heteroconchia</taxon>
        <taxon>Palaeoheterodonta</taxon>
        <taxon>Unionida</taxon>
        <taxon>Unionoidea</taxon>
        <taxon>Unionidae</taxon>
        <taxon>Ambleminae</taxon>
        <taxon>Lampsilini</taxon>
        <taxon>Potamilus</taxon>
    </lineage>
</organism>
<dbReference type="GO" id="GO:0003779">
    <property type="term" value="F:actin binding"/>
    <property type="evidence" value="ECO:0007669"/>
    <property type="project" value="TreeGrafter"/>
</dbReference>
<feature type="compositionally biased region" description="Acidic residues" evidence="1">
    <location>
        <begin position="699"/>
        <end position="708"/>
    </location>
</feature>
<accession>A0AAE0VMY1</accession>
<dbReference type="PANTHER" id="PTHR13843:SF12">
    <property type="entry name" value="ATPASE F1_V1_A1 COMPLEX ALPHA_BETA SUBUNIT NUCLEOTIDE-BINDING DOMAIN-CONTAINING PROTEIN"/>
    <property type="match status" value="1"/>
</dbReference>
<feature type="compositionally biased region" description="Basic and acidic residues" evidence="1">
    <location>
        <begin position="1207"/>
        <end position="1257"/>
    </location>
</feature>
<dbReference type="GO" id="GO:0005875">
    <property type="term" value="C:microtubule associated complex"/>
    <property type="evidence" value="ECO:0007669"/>
    <property type="project" value="TreeGrafter"/>
</dbReference>
<dbReference type="InterPro" id="IPR026074">
    <property type="entry name" value="MAP1"/>
</dbReference>
<dbReference type="GO" id="GO:0007409">
    <property type="term" value="P:axonogenesis"/>
    <property type="evidence" value="ECO:0007669"/>
    <property type="project" value="TreeGrafter"/>
</dbReference>
<dbReference type="GO" id="GO:0045202">
    <property type="term" value="C:synapse"/>
    <property type="evidence" value="ECO:0007669"/>
    <property type="project" value="TreeGrafter"/>
</dbReference>
<evidence type="ECO:0000259" key="2">
    <source>
        <dbReference type="Pfam" id="PF23415"/>
    </source>
</evidence>
<dbReference type="GO" id="GO:0005874">
    <property type="term" value="C:microtubule"/>
    <property type="evidence" value="ECO:0007669"/>
    <property type="project" value="InterPro"/>
</dbReference>
<feature type="region of interest" description="Disordered" evidence="1">
    <location>
        <begin position="1443"/>
        <end position="1660"/>
    </location>
</feature>
<feature type="domain" description="Microtubule-associated protein 1A/B/S-like MBL-like" evidence="3">
    <location>
        <begin position="212"/>
        <end position="477"/>
    </location>
</feature>
<feature type="compositionally biased region" description="Low complexity" evidence="1">
    <location>
        <begin position="559"/>
        <end position="576"/>
    </location>
</feature>
<keyword evidence="5" id="KW-1185">Reference proteome</keyword>
<dbReference type="InterPro" id="IPR057480">
    <property type="entry name" value="MAP1A/B/S-like_MBL"/>
</dbReference>
<feature type="compositionally biased region" description="Acidic residues" evidence="1">
    <location>
        <begin position="1388"/>
        <end position="1413"/>
    </location>
</feature>
<feature type="compositionally biased region" description="Acidic residues" evidence="1">
    <location>
        <begin position="1164"/>
        <end position="1175"/>
    </location>
</feature>
<feature type="compositionally biased region" description="Polar residues" evidence="1">
    <location>
        <begin position="688"/>
        <end position="697"/>
    </location>
</feature>
<name>A0AAE0VMY1_9BIVA</name>
<sequence>MEFSSPAKAEAALLLVIGEPLEEGNKSLILAEVTKGFQCWNTELTGIDINDELAQIANRADLGEEGPEGERVIRHRSERLATEVLVNPQTQTLKAALKNFLHTLTNYKHLIYAGHAFQGSGAWILQDDTFTFNNFVHLFKESGTEEILRQQEGSTLTVYTHSEGEWTNGHIAKNDFSKIIKVDLNPQKSLESSHGVLQFTAYVGNFVKTRQLSDLLPSSDVVGNIRFSRPTLYIFPGCQGDSALFGISGFNLLVNGGYSKKACFWDFTRHLDRIDAALMTHLGTDNLFGINSVLKRKSIENVHPEIGFLYLNASDKMKHSTTENVTPDSKEPQLLVNLAEEGNKLVEYAKQIGQPPHPCSRTAANQQLEPMNLYRKVGHGSLDMYILNPVTDSKELKEFYQQWNQQAKQFGTHLHMPIPNTQSICCLLVWRSADPNEMITRILFPGNAPQHKVLEGLERLKNLDILKHAKCNNKDLHTKPAAKKTSAPAPAARPPLGKPKAPPVTTKVEPVSTPRKVEHTPRIEMKPKPKPAAAPKAKKEDLNKKASAKGNEKADKTKSSSSSSPSKASTKSLTPTETPKDAISPVCEPAPQEPEGSEPLVQIDEPGSEPQETEVSQQPDETFEPESLSTGLVDLGDFQGDSPSHLPEPEESEHAMDETFQPFPNGGALDKDAMRELGIYDEDEDMTDLQQYRQTDGMNAEEEEDEEVHPEPLPEPVAYSPSSYTQEPDITPIMQVGKEEPTATKEVTKPIFCPFTQEPYDLPLEPEICDMSKPEEELYDKLHQEVSSDVQEVLSSKEKEVIQSSMFEEIPPMNVPVTMEDSPKVEDAKDIQEEEEDVKRDAFEKSCEEELELEFSPKVEDAKDIQEEEEDVKEDEFEKSCEEELELEVEAKRETMDEALNDMEERLAPEDAGLSESLPQESIEDRAAEADHEMLSPKVYHSGVASDFQEHKDEEESTTQAHVGSEDQQRESEEEDQDIYSKEEFENTVEDMDRNGENVEDMDRNGENESYLPEEGLNPVESPFEKQEQEYVEQTKYEDDEEAHKMPDAASGEGTPDEDLPRLRAAFDPMQSSFIAEKHDFEEPDIEDEDRQSPLSQDEILQQPAEEMPQEEGPTKAEEPEHNIVLSPETQEEFSDRVSEEDYSKHAEDESVSCEQGSSHEATPEDQPELIIEEYDQNRLHCEHNGQDRSMNHCHEVGPEGQSAYVAEEHYEDRSEDEHDEQERSISHSHEASPDEHSEHIIEDYDQGRFEEGHGGHDGSISHSHESTPEDQSEQITTPEDQSEQVTEECDQGRFEYEHNGQDGSVESPQEDSTDSDMRHLIQEHAEDEPSIEQSDSSMPQEAFDKGTVLPNSCNLVGTGSQQTDYLTPESEATDPSHGISFGYQQMEDQEGDNDDNDSIEDVSQEDEKDVDESYPSHGHVQEQDLWQQGSCADGSFADFAGGVTSHPFGLADQMGYNPFHGLDQQSQLEPQPGTYFSPSEQQSEEKEFDPLAEWGQPMGLPSPPPPEEAQAVEESPAKEAKDTKNAKDTKSPKTKTKPDAKKSDPKRLSTAPPPKARSTSASNKQASKSSSDTKATNGVPETKSKARLSLGGNPLNSSKLEASTDKKNPVTASPKARPTSAPVNGKPASAKSAESKSKANGTKRPATTTGNRSSPATVQMPPLPPFNAFYLDLAYIPNHGNPRYVDIEFFKRVRARYYVLSTLTPSAQTLNALLEAKKTWEDKHAEVTLIPTHDNDTLHHWMGNNKEQLADLNINVAPSASRCTIQLQDHETSCSAYRLEF</sequence>
<comment type="caution">
    <text evidence="4">The sequence shown here is derived from an EMBL/GenBank/DDBJ whole genome shotgun (WGS) entry which is preliminary data.</text>
</comment>
<feature type="compositionally biased region" description="Basic and acidic residues" evidence="1">
    <location>
        <begin position="923"/>
        <end position="935"/>
    </location>
</feature>
<protein>
    <recommendedName>
        <fullName evidence="6">Microtubule-associated protein futsch</fullName>
    </recommendedName>
</protein>
<dbReference type="EMBL" id="JAEAOA010001560">
    <property type="protein sequence ID" value="KAK3583561.1"/>
    <property type="molecule type" value="Genomic_DNA"/>
</dbReference>
<reference evidence="4" key="2">
    <citation type="journal article" date="2021" name="Genome Biol. Evol.">
        <title>Developing a high-quality reference genome for a parasitic bivalve with doubly uniparental inheritance (Bivalvia: Unionida).</title>
        <authorList>
            <person name="Smith C.H."/>
        </authorList>
    </citation>
    <scope>NUCLEOTIDE SEQUENCE</scope>
    <source>
        <strain evidence="4">CHS0354</strain>
        <tissue evidence="4">Mantle</tissue>
    </source>
</reference>
<feature type="compositionally biased region" description="Basic and acidic residues" evidence="1">
    <location>
        <begin position="821"/>
        <end position="848"/>
    </location>
</feature>
<feature type="domain" description="Microtubule-associated protein 1B/S N-terminal" evidence="2">
    <location>
        <begin position="13"/>
        <end position="204"/>
    </location>
</feature>